<dbReference type="Proteomes" id="UP000233551">
    <property type="component" value="Unassembled WGS sequence"/>
</dbReference>
<proteinExistence type="predicted"/>
<keyword evidence="3" id="KW-1185">Reference proteome</keyword>
<evidence type="ECO:0000256" key="1">
    <source>
        <dbReference type="SAM" id="MobiDB-lite"/>
    </source>
</evidence>
<feature type="compositionally biased region" description="Basic and acidic residues" evidence="1">
    <location>
        <begin position="78"/>
        <end position="89"/>
    </location>
</feature>
<comment type="caution">
    <text evidence="2">The sequence shown here is derived from an EMBL/GenBank/DDBJ whole genome shotgun (WGS) entry which is preliminary data.</text>
</comment>
<accession>A0A2I0K7Y8</accession>
<evidence type="ECO:0000313" key="2">
    <source>
        <dbReference type="EMBL" id="PKI63806.1"/>
    </source>
</evidence>
<dbReference type="EMBL" id="PGOL01000868">
    <property type="protein sequence ID" value="PKI63806.1"/>
    <property type="molecule type" value="Genomic_DNA"/>
</dbReference>
<sequence>MATSTNSAIHKRAELTIGEYIQDFAQHHRNVAVSTEMLLDYILIEFLVRTCPLHHFNAKKVRIRESLALPEEAAQYKPKIEDERSRRSTEPPPLIAYPGDEHGMVGLDKPIPGPTSQPEAPESWFNEPRVREAHVWIRNSSLNPVMGSQPWEWLGAGVESSSGKP</sequence>
<name>A0A2I0K7Y8_PUNGR</name>
<dbReference type="AlphaFoldDB" id="A0A2I0K7Y8"/>
<protein>
    <submittedName>
        <fullName evidence="2">Uncharacterized protein</fullName>
    </submittedName>
</protein>
<gene>
    <name evidence="2" type="ORF">CRG98_015790</name>
</gene>
<organism evidence="2 3">
    <name type="scientific">Punica granatum</name>
    <name type="common">Pomegranate</name>
    <dbReference type="NCBI Taxonomy" id="22663"/>
    <lineage>
        <taxon>Eukaryota</taxon>
        <taxon>Viridiplantae</taxon>
        <taxon>Streptophyta</taxon>
        <taxon>Embryophyta</taxon>
        <taxon>Tracheophyta</taxon>
        <taxon>Spermatophyta</taxon>
        <taxon>Magnoliopsida</taxon>
        <taxon>eudicotyledons</taxon>
        <taxon>Gunneridae</taxon>
        <taxon>Pentapetalae</taxon>
        <taxon>rosids</taxon>
        <taxon>malvids</taxon>
        <taxon>Myrtales</taxon>
        <taxon>Lythraceae</taxon>
        <taxon>Punica</taxon>
    </lineage>
</organism>
<evidence type="ECO:0000313" key="3">
    <source>
        <dbReference type="Proteomes" id="UP000233551"/>
    </source>
</evidence>
<feature type="region of interest" description="Disordered" evidence="1">
    <location>
        <begin position="72"/>
        <end position="125"/>
    </location>
</feature>
<reference evidence="2 3" key="1">
    <citation type="submission" date="2017-11" db="EMBL/GenBank/DDBJ databases">
        <title>De-novo sequencing of pomegranate (Punica granatum L.) genome.</title>
        <authorList>
            <person name="Akparov Z."/>
            <person name="Amiraslanov A."/>
            <person name="Hajiyeva S."/>
            <person name="Abbasov M."/>
            <person name="Kaur K."/>
            <person name="Hamwieh A."/>
            <person name="Solovyev V."/>
            <person name="Salamov A."/>
            <person name="Braich B."/>
            <person name="Kosarev P."/>
            <person name="Mahmoud A."/>
            <person name="Hajiyev E."/>
            <person name="Babayeva S."/>
            <person name="Izzatullayeva V."/>
            <person name="Mammadov A."/>
            <person name="Mammadov A."/>
            <person name="Sharifova S."/>
            <person name="Ojaghi J."/>
            <person name="Eynullazada K."/>
            <person name="Bayramov B."/>
            <person name="Abdulazimova A."/>
            <person name="Shahmuradov I."/>
        </authorList>
    </citation>
    <scope>NUCLEOTIDE SEQUENCE [LARGE SCALE GENOMIC DNA]</scope>
    <source>
        <strain evidence="3">cv. AG2017</strain>
        <tissue evidence="2">Leaf</tissue>
    </source>
</reference>